<proteinExistence type="inferred from homology"/>
<evidence type="ECO:0000313" key="17">
    <source>
        <dbReference type="Proteomes" id="UP001209701"/>
    </source>
</evidence>
<feature type="transmembrane region" description="Helical" evidence="13">
    <location>
        <begin position="155"/>
        <end position="177"/>
    </location>
</feature>
<dbReference type="InterPro" id="IPR016174">
    <property type="entry name" value="Di-haem_cyt_TM"/>
</dbReference>
<accession>A0ABT2Y981</accession>
<dbReference type="SUPFAM" id="SSF81342">
    <property type="entry name" value="Transmembrane di-heme cytochromes"/>
    <property type="match status" value="1"/>
</dbReference>
<comment type="caution">
    <text evidence="16">The sequence shown here is derived from an EMBL/GenBank/DDBJ whole genome shotgun (WGS) entry which is preliminary data.</text>
</comment>
<evidence type="ECO:0000256" key="10">
    <source>
        <dbReference type="ARBA" id="ARBA00022989"/>
    </source>
</evidence>
<evidence type="ECO:0000256" key="1">
    <source>
        <dbReference type="ARBA" id="ARBA00001971"/>
    </source>
</evidence>
<evidence type="ECO:0000256" key="12">
    <source>
        <dbReference type="ARBA" id="ARBA00023136"/>
    </source>
</evidence>
<evidence type="ECO:0000256" key="4">
    <source>
        <dbReference type="ARBA" id="ARBA00022448"/>
    </source>
</evidence>
<keyword evidence="9" id="KW-0249">Electron transport</keyword>
<dbReference type="PANTHER" id="PTHR30074">
    <property type="entry name" value="FORMATE DEHYDROGENASE, NITRATE-INDUCIBLE, CYTOCHROME B556 FDN SUBUNIT"/>
    <property type="match status" value="1"/>
</dbReference>
<keyword evidence="12 13" id="KW-0472">Membrane</keyword>
<keyword evidence="17" id="KW-1185">Reference proteome</keyword>
<feature type="transmembrane region" description="Helical" evidence="13">
    <location>
        <begin position="207"/>
        <end position="224"/>
    </location>
</feature>
<keyword evidence="5" id="KW-1003">Cell membrane</keyword>
<comment type="subcellular location">
    <subcellularLocation>
        <location evidence="2">Cell membrane</location>
        <topology evidence="2">Multi-pass membrane protein</topology>
    </subcellularLocation>
</comment>
<evidence type="ECO:0000256" key="13">
    <source>
        <dbReference type="SAM" id="Phobius"/>
    </source>
</evidence>
<feature type="signal peptide" evidence="14">
    <location>
        <begin position="1"/>
        <end position="19"/>
    </location>
</feature>
<dbReference type="Pfam" id="PF01292">
    <property type="entry name" value="Ni_hydr_CYTB"/>
    <property type="match status" value="1"/>
</dbReference>
<evidence type="ECO:0000259" key="15">
    <source>
        <dbReference type="Pfam" id="PF01292"/>
    </source>
</evidence>
<organism evidence="16 17">
    <name type="scientific">Roseateles oligotrophus</name>
    <dbReference type="NCBI Taxonomy" id="1769250"/>
    <lineage>
        <taxon>Bacteria</taxon>
        <taxon>Pseudomonadati</taxon>
        <taxon>Pseudomonadota</taxon>
        <taxon>Betaproteobacteria</taxon>
        <taxon>Burkholderiales</taxon>
        <taxon>Sphaerotilaceae</taxon>
        <taxon>Roseateles</taxon>
    </lineage>
</organism>
<dbReference type="Gene3D" id="1.20.950.20">
    <property type="entry name" value="Transmembrane di-heme cytochromes, Chain C"/>
    <property type="match status" value="1"/>
</dbReference>
<evidence type="ECO:0000256" key="5">
    <source>
        <dbReference type="ARBA" id="ARBA00022475"/>
    </source>
</evidence>
<comment type="similarity">
    <text evidence="3">Belongs to the formate dehydrogenase gamma subunit family.</text>
</comment>
<feature type="transmembrane region" description="Helical" evidence="13">
    <location>
        <begin position="260"/>
        <end position="284"/>
    </location>
</feature>
<evidence type="ECO:0000256" key="3">
    <source>
        <dbReference type="ARBA" id="ARBA00010747"/>
    </source>
</evidence>
<evidence type="ECO:0000256" key="8">
    <source>
        <dbReference type="ARBA" id="ARBA00022723"/>
    </source>
</evidence>
<evidence type="ECO:0000256" key="9">
    <source>
        <dbReference type="ARBA" id="ARBA00022982"/>
    </source>
</evidence>
<feature type="domain" description="Cytochrome b561 bacterial/Ni-hydrogenase" evidence="15">
    <location>
        <begin position="152"/>
        <end position="333"/>
    </location>
</feature>
<evidence type="ECO:0000256" key="11">
    <source>
        <dbReference type="ARBA" id="ARBA00023004"/>
    </source>
</evidence>
<dbReference type="NCBIfam" id="TIGR01583">
    <property type="entry name" value="formate-DH-gamm"/>
    <property type="match status" value="1"/>
</dbReference>
<gene>
    <name evidence="16" type="ORF">LNV07_01900</name>
</gene>
<sequence>MRKLIVGLLNMFAISLACAQAAPPQALEQVASAPAGFVAPALPKMDESNAQRAKSQPGNNAPFWRAVHGSGDQAGISNLPGAEKGVLIQSMVQYPGSKLTTAGEAWRQVRNQWIIPYGGSLLLITVLALALFYFSKGTMGGHVPYTGRLIERFTYFERAAHWSNAAAFSLLAVSGLVMAFGKFFLLPVLGGTLFGWLAYALKTAHNFAGPLFAVSLFVVFVTFVRDNLPTANDLKWLLKGGGLFGEHEVPSARFNAGEKVVFWAGVFVLGFTVVASGLVLDQLIPGLAYLRGDMQIAHMIHASASVLMMTLFLGHIYMGTMGMKDALSAMKTGMVDEGWAKEHHELWFDDIRAGKIPAQRSTGAAPAGAVAAQH</sequence>
<evidence type="ECO:0000256" key="7">
    <source>
        <dbReference type="ARBA" id="ARBA00022692"/>
    </source>
</evidence>
<dbReference type="EMBL" id="JAJIRN010000001">
    <property type="protein sequence ID" value="MCV2366848.1"/>
    <property type="molecule type" value="Genomic_DNA"/>
</dbReference>
<evidence type="ECO:0000256" key="6">
    <source>
        <dbReference type="ARBA" id="ARBA00022617"/>
    </source>
</evidence>
<dbReference type="PROSITE" id="PS51257">
    <property type="entry name" value="PROKAR_LIPOPROTEIN"/>
    <property type="match status" value="1"/>
</dbReference>
<feature type="transmembrane region" description="Helical" evidence="13">
    <location>
        <begin position="296"/>
        <end position="318"/>
    </location>
</feature>
<evidence type="ECO:0000256" key="14">
    <source>
        <dbReference type="SAM" id="SignalP"/>
    </source>
</evidence>
<keyword evidence="10 13" id="KW-1133">Transmembrane helix</keyword>
<dbReference type="InterPro" id="IPR011577">
    <property type="entry name" value="Cyt_b561_bac/Ni-Hgenase"/>
</dbReference>
<keyword evidence="4" id="KW-0813">Transport</keyword>
<dbReference type="InterPro" id="IPR051817">
    <property type="entry name" value="FDH_cytochrome_b556_subunit"/>
</dbReference>
<keyword evidence="8" id="KW-0479">Metal-binding</keyword>
<keyword evidence="11" id="KW-0408">Iron</keyword>
<comment type="cofactor">
    <cofactor evidence="1">
        <name>heme</name>
        <dbReference type="ChEBI" id="CHEBI:30413"/>
    </cofactor>
</comment>
<keyword evidence="7 13" id="KW-0812">Transmembrane</keyword>
<dbReference type="RefSeq" id="WP_263569466.1">
    <property type="nucleotide sequence ID" value="NZ_JAJIRN010000001.1"/>
</dbReference>
<dbReference type="Proteomes" id="UP001209701">
    <property type="component" value="Unassembled WGS sequence"/>
</dbReference>
<dbReference type="EC" id="1.17.1.9" evidence="16"/>
<dbReference type="PANTHER" id="PTHR30074:SF6">
    <property type="entry name" value="FORMATE DEHYDROGENASE GAMMA SUBUNIT"/>
    <property type="match status" value="1"/>
</dbReference>
<keyword evidence="16" id="KW-0560">Oxidoreductase</keyword>
<dbReference type="GO" id="GO:0008863">
    <property type="term" value="F:formate dehydrogenase (NAD+) activity"/>
    <property type="evidence" value="ECO:0007669"/>
    <property type="project" value="UniProtKB-EC"/>
</dbReference>
<evidence type="ECO:0000256" key="2">
    <source>
        <dbReference type="ARBA" id="ARBA00004651"/>
    </source>
</evidence>
<feature type="chain" id="PRO_5047411584" evidence="14">
    <location>
        <begin position="20"/>
        <end position="374"/>
    </location>
</feature>
<feature type="transmembrane region" description="Helical" evidence="13">
    <location>
        <begin position="114"/>
        <end position="134"/>
    </location>
</feature>
<reference evidence="16 17" key="1">
    <citation type="submission" date="2021-11" db="EMBL/GenBank/DDBJ databases">
        <authorList>
            <person name="Liang Q."/>
            <person name="Mou H."/>
            <person name="Liu Z."/>
        </authorList>
    </citation>
    <scope>NUCLEOTIDE SEQUENCE [LARGE SCALE GENOMIC DNA]</scope>
    <source>
        <strain evidence="16 17">CHU3</strain>
    </source>
</reference>
<dbReference type="InterPro" id="IPR006471">
    <property type="entry name" value="Formate_DH_gsu"/>
</dbReference>
<name>A0ABT2Y981_9BURK</name>
<protein>
    <submittedName>
        <fullName evidence="16">Formate dehydrogenase subunit gamma</fullName>
        <ecNumber evidence="16">1.17.1.9</ecNumber>
    </submittedName>
</protein>
<keyword evidence="6" id="KW-0349">Heme</keyword>
<evidence type="ECO:0000313" key="16">
    <source>
        <dbReference type="EMBL" id="MCV2366848.1"/>
    </source>
</evidence>
<keyword evidence="14" id="KW-0732">Signal</keyword>